<dbReference type="InterPro" id="IPR052233">
    <property type="entry name" value="Rho-type_GEFs"/>
</dbReference>
<evidence type="ECO:0000256" key="1">
    <source>
        <dbReference type="SAM" id="MobiDB-lite"/>
    </source>
</evidence>
<keyword evidence="3" id="KW-1185">Reference proteome</keyword>
<dbReference type="PANTHER" id="PTHR46572:SF1">
    <property type="entry name" value="RHO1 GUANINE NUCLEOTIDE EXCHANGE FACTOR TUS1"/>
    <property type="match status" value="1"/>
</dbReference>
<evidence type="ECO:0008006" key="4">
    <source>
        <dbReference type="Google" id="ProtNLM"/>
    </source>
</evidence>
<accession>A0AAV9X3V3</accession>
<feature type="region of interest" description="Disordered" evidence="1">
    <location>
        <begin position="283"/>
        <end position="303"/>
    </location>
</feature>
<comment type="caution">
    <text evidence="2">The sequence shown here is derived from an EMBL/GenBank/DDBJ whole genome shotgun (WGS) entry which is preliminary data.</text>
</comment>
<evidence type="ECO:0000313" key="3">
    <source>
        <dbReference type="Proteomes" id="UP001365542"/>
    </source>
</evidence>
<reference evidence="2 3" key="1">
    <citation type="submission" date="2019-10" db="EMBL/GenBank/DDBJ databases">
        <authorList>
            <person name="Palmer J.M."/>
        </authorList>
    </citation>
    <scope>NUCLEOTIDE SEQUENCE [LARGE SCALE GENOMIC DNA]</scope>
    <source>
        <strain evidence="2 3">TWF694</strain>
    </source>
</reference>
<dbReference type="Proteomes" id="UP001365542">
    <property type="component" value="Unassembled WGS sequence"/>
</dbReference>
<evidence type="ECO:0000313" key="2">
    <source>
        <dbReference type="EMBL" id="KAK6535310.1"/>
    </source>
</evidence>
<dbReference type="EMBL" id="JAVHJO010000010">
    <property type="protein sequence ID" value="KAK6535310.1"/>
    <property type="molecule type" value="Genomic_DNA"/>
</dbReference>
<dbReference type="SUPFAM" id="SSF48065">
    <property type="entry name" value="DBL homology domain (DH-domain)"/>
    <property type="match status" value="1"/>
</dbReference>
<feature type="region of interest" description="Disordered" evidence="1">
    <location>
        <begin position="188"/>
        <end position="227"/>
    </location>
</feature>
<gene>
    <name evidence="2" type="ORF">TWF694_001774</name>
</gene>
<sequence length="735" mass="84201">MDPVSLISGIAGIVAGVGKITKTLFDVTKSYQDAPQAYKHIINECFLINGALSQLQQYLTMSSERFQQNMSAVQLDLLVNTMAATRETFLELDVLVEDLAKSKSTKMRGLKYLWKESEIEETMKRLQHHKGGLTLILNIIKSESENETRKTLQEIMKFMKAMSDDQKKSWHSVRPSDLVSVDGQSLFSKADSESDSDTSTIGASRSLLNENTENGSDLSDTENMQNFEPDKSTFAFDAEILLSAVYNKSQYQDGDETRSRAQTFERRTILTVSDVTSIFDIPISRPPFGESPSNTSSETETRDEVRLEQQFEETASTNLLAVKRNKIPRPGWFLIFKLLPPKGKQRDDWADFWQLQPSDVEGVTRDELERQNSFHNLILTEFEFYEHVTSLPTFKEREWGCQNLILPWIALLQEMAKSLESNILEPLIDILVVQGPWIFSLCDQYDAWIDIWQVPLLEYARKFPWFHFRITSYAKRDANFSELLRRFELPTRLPWDFYLEYPVTRIKRLVYIFFVTIRKYTTLAENDLPKLEKLMGKLEGIAAKVDLVLDQEKKKVQEISIFEANTSPFGLNKWDEILGFQPSVIGVMTGWNDFKAHPGVPEKKFNDPAWRKRQTQKLLIELSIHILSINREGLDSRVVIICGEKVPGTKSILFGPTSADNFLQDNAYLKVGLDKSNISLEGRQVTPLVAYAASVRIDPHEKFFCVWMETSDLAVLLKILSPDNNLELVSGWSRV</sequence>
<dbReference type="InterPro" id="IPR035899">
    <property type="entry name" value="DBL_dom_sf"/>
</dbReference>
<feature type="compositionally biased region" description="Polar residues" evidence="1">
    <location>
        <begin position="197"/>
        <end position="226"/>
    </location>
</feature>
<proteinExistence type="predicted"/>
<dbReference type="PANTHER" id="PTHR46572">
    <property type="entry name" value="RHO1 GDP-GTP EXCHANGE PROTEIN 1-RELATED"/>
    <property type="match status" value="1"/>
</dbReference>
<organism evidence="2 3">
    <name type="scientific">Orbilia ellipsospora</name>
    <dbReference type="NCBI Taxonomy" id="2528407"/>
    <lineage>
        <taxon>Eukaryota</taxon>
        <taxon>Fungi</taxon>
        <taxon>Dikarya</taxon>
        <taxon>Ascomycota</taxon>
        <taxon>Pezizomycotina</taxon>
        <taxon>Orbiliomycetes</taxon>
        <taxon>Orbiliales</taxon>
        <taxon>Orbiliaceae</taxon>
        <taxon>Orbilia</taxon>
    </lineage>
</organism>
<protein>
    <recommendedName>
        <fullName evidence="4">Fungal N-terminal domain-containing protein</fullName>
    </recommendedName>
</protein>
<dbReference type="AlphaFoldDB" id="A0AAV9X3V3"/>
<name>A0AAV9X3V3_9PEZI</name>